<dbReference type="NCBIfam" id="TIGR02937">
    <property type="entry name" value="sigma70-ECF"/>
    <property type="match status" value="1"/>
</dbReference>
<dbReference type="InterPro" id="IPR013324">
    <property type="entry name" value="RNA_pol_sigma_r3/r4-like"/>
</dbReference>
<evidence type="ECO:0000259" key="6">
    <source>
        <dbReference type="Pfam" id="PF08281"/>
    </source>
</evidence>
<protein>
    <submittedName>
        <fullName evidence="7">RNA polymerase sigma-70 factor (ECF subfamily)</fullName>
    </submittedName>
</protein>
<evidence type="ECO:0000256" key="2">
    <source>
        <dbReference type="ARBA" id="ARBA00023015"/>
    </source>
</evidence>
<proteinExistence type="inferred from homology"/>
<reference evidence="7 8" key="1">
    <citation type="submission" date="2018-06" db="EMBL/GenBank/DDBJ databases">
        <title>Genomic Encyclopedia of Archaeal and Bacterial Type Strains, Phase II (KMG-II): from individual species to whole genera.</title>
        <authorList>
            <person name="Goeker M."/>
        </authorList>
    </citation>
    <scope>NUCLEOTIDE SEQUENCE [LARGE SCALE GENOMIC DNA]</scope>
    <source>
        <strain evidence="7 8">DSM 23857</strain>
    </source>
</reference>
<dbReference type="InterPro" id="IPR013249">
    <property type="entry name" value="RNA_pol_sigma70_r4_t2"/>
</dbReference>
<evidence type="ECO:0000256" key="4">
    <source>
        <dbReference type="ARBA" id="ARBA00023163"/>
    </source>
</evidence>
<dbReference type="Gene3D" id="1.10.10.10">
    <property type="entry name" value="Winged helix-like DNA-binding domain superfamily/Winged helix DNA-binding domain"/>
    <property type="match status" value="1"/>
</dbReference>
<dbReference type="Proteomes" id="UP000249547">
    <property type="component" value="Unassembled WGS sequence"/>
</dbReference>
<comment type="similarity">
    <text evidence="1">Belongs to the sigma-70 factor family. ECF subfamily.</text>
</comment>
<dbReference type="InterPro" id="IPR014284">
    <property type="entry name" value="RNA_pol_sigma-70_dom"/>
</dbReference>
<dbReference type="PANTHER" id="PTHR43133:SF46">
    <property type="entry name" value="RNA POLYMERASE SIGMA-70 FACTOR ECF SUBFAMILY"/>
    <property type="match status" value="1"/>
</dbReference>
<dbReference type="SUPFAM" id="SSF88946">
    <property type="entry name" value="Sigma2 domain of RNA polymerase sigma factors"/>
    <property type="match status" value="1"/>
</dbReference>
<dbReference type="EMBL" id="QLLL01000002">
    <property type="protein sequence ID" value="RAJ08256.1"/>
    <property type="molecule type" value="Genomic_DNA"/>
</dbReference>
<sequence>MIEINRELYFLCADTAQGTTWSMHQPNSGEAVSFENQFKLHFKLLCAVAFYIVNDEDAARDIVQDFFLYCWKKRHHIQITHDFKRYAVRAIRNASLNYIKKSSKTTLEEVGVIEQLSKNFPGEELEQDDQRNKALWEAISRLPEQRRKIFLLSNQDDLKYKDIAVKLDISINTVKTQIKLALLFLRRECSWMVKVMACLFFFKQW</sequence>
<gene>
    <name evidence="7" type="ORF">LX64_00903</name>
</gene>
<evidence type="ECO:0000313" key="7">
    <source>
        <dbReference type="EMBL" id="RAJ08256.1"/>
    </source>
</evidence>
<keyword evidence="3" id="KW-0731">Sigma factor</keyword>
<dbReference type="SUPFAM" id="SSF88659">
    <property type="entry name" value="Sigma3 and sigma4 domains of RNA polymerase sigma factors"/>
    <property type="match status" value="1"/>
</dbReference>
<dbReference type="NCBIfam" id="TIGR02985">
    <property type="entry name" value="Sig70_bacteroi1"/>
    <property type="match status" value="1"/>
</dbReference>
<dbReference type="InterPro" id="IPR036388">
    <property type="entry name" value="WH-like_DNA-bd_sf"/>
</dbReference>
<dbReference type="Pfam" id="PF08281">
    <property type="entry name" value="Sigma70_r4_2"/>
    <property type="match status" value="1"/>
</dbReference>
<evidence type="ECO:0000313" key="8">
    <source>
        <dbReference type="Proteomes" id="UP000249547"/>
    </source>
</evidence>
<feature type="domain" description="RNA polymerase sigma-70 region 2" evidence="5">
    <location>
        <begin position="40"/>
        <end position="104"/>
    </location>
</feature>
<dbReference type="PANTHER" id="PTHR43133">
    <property type="entry name" value="RNA POLYMERASE ECF-TYPE SIGMA FACTO"/>
    <property type="match status" value="1"/>
</dbReference>
<evidence type="ECO:0000256" key="1">
    <source>
        <dbReference type="ARBA" id="ARBA00010641"/>
    </source>
</evidence>
<dbReference type="CDD" id="cd06171">
    <property type="entry name" value="Sigma70_r4"/>
    <property type="match status" value="1"/>
</dbReference>
<keyword evidence="2" id="KW-0805">Transcription regulation</keyword>
<organism evidence="7 8">
    <name type="scientific">Chitinophaga skermanii</name>
    <dbReference type="NCBI Taxonomy" id="331697"/>
    <lineage>
        <taxon>Bacteria</taxon>
        <taxon>Pseudomonadati</taxon>
        <taxon>Bacteroidota</taxon>
        <taxon>Chitinophagia</taxon>
        <taxon>Chitinophagales</taxon>
        <taxon>Chitinophagaceae</taxon>
        <taxon>Chitinophaga</taxon>
    </lineage>
</organism>
<accession>A0A327QUB0</accession>
<name>A0A327QUB0_9BACT</name>
<dbReference type="InterPro" id="IPR014327">
    <property type="entry name" value="RNA_pol_sigma70_bacteroid"/>
</dbReference>
<evidence type="ECO:0000256" key="3">
    <source>
        <dbReference type="ARBA" id="ARBA00023082"/>
    </source>
</evidence>
<keyword evidence="8" id="KW-1185">Reference proteome</keyword>
<dbReference type="GO" id="GO:0003677">
    <property type="term" value="F:DNA binding"/>
    <property type="evidence" value="ECO:0007669"/>
    <property type="project" value="InterPro"/>
</dbReference>
<dbReference type="GO" id="GO:0006352">
    <property type="term" value="P:DNA-templated transcription initiation"/>
    <property type="evidence" value="ECO:0007669"/>
    <property type="project" value="InterPro"/>
</dbReference>
<dbReference type="Pfam" id="PF04542">
    <property type="entry name" value="Sigma70_r2"/>
    <property type="match status" value="1"/>
</dbReference>
<feature type="domain" description="RNA polymerase sigma factor 70 region 4 type 2" evidence="6">
    <location>
        <begin position="134"/>
        <end position="184"/>
    </location>
</feature>
<comment type="caution">
    <text evidence="7">The sequence shown here is derived from an EMBL/GenBank/DDBJ whole genome shotgun (WGS) entry which is preliminary data.</text>
</comment>
<dbReference type="InterPro" id="IPR007627">
    <property type="entry name" value="RNA_pol_sigma70_r2"/>
</dbReference>
<evidence type="ECO:0000259" key="5">
    <source>
        <dbReference type="Pfam" id="PF04542"/>
    </source>
</evidence>
<dbReference type="Gene3D" id="1.10.1740.10">
    <property type="match status" value="1"/>
</dbReference>
<keyword evidence="4" id="KW-0804">Transcription</keyword>
<dbReference type="InterPro" id="IPR013325">
    <property type="entry name" value="RNA_pol_sigma_r2"/>
</dbReference>
<dbReference type="InterPro" id="IPR039425">
    <property type="entry name" value="RNA_pol_sigma-70-like"/>
</dbReference>
<dbReference type="GO" id="GO:0016987">
    <property type="term" value="F:sigma factor activity"/>
    <property type="evidence" value="ECO:0007669"/>
    <property type="project" value="UniProtKB-KW"/>
</dbReference>
<dbReference type="AlphaFoldDB" id="A0A327QUB0"/>